<feature type="DNA-binding region" description="H-T-H motif" evidence="4">
    <location>
        <begin position="30"/>
        <end position="49"/>
    </location>
</feature>
<evidence type="ECO:0000256" key="4">
    <source>
        <dbReference type="PROSITE-ProRule" id="PRU00335"/>
    </source>
</evidence>
<keyword evidence="3" id="KW-0804">Transcription</keyword>
<evidence type="ECO:0000256" key="1">
    <source>
        <dbReference type="ARBA" id="ARBA00023015"/>
    </source>
</evidence>
<dbReference type="SUPFAM" id="SSF48498">
    <property type="entry name" value="Tetracyclin repressor-like, C-terminal domain"/>
    <property type="match status" value="1"/>
</dbReference>
<gene>
    <name evidence="6" type="ORF">GCM10010339_77200</name>
</gene>
<name>A0A918YT06_9ACTN</name>
<keyword evidence="2 4" id="KW-0238">DNA-binding</keyword>
<accession>A0A918YT06</accession>
<dbReference type="Gene3D" id="1.10.357.10">
    <property type="entry name" value="Tetracycline Repressor, domain 2"/>
    <property type="match status" value="1"/>
</dbReference>
<dbReference type="InterPro" id="IPR009057">
    <property type="entry name" value="Homeodomain-like_sf"/>
</dbReference>
<dbReference type="PANTHER" id="PTHR30055">
    <property type="entry name" value="HTH-TYPE TRANSCRIPTIONAL REGULATOR RUTR"/>
    <property type="match status" value="1"/>
</dbReference>
<organism evidence="6 7">
    <name type="scientific">Streptomyces alanosinicus</name>
    <dbReference type="NCBI Taxonomy" id="68171"/>
    <lineage>
        <taxon>Bacteria</taxon>
        <taxon>Bacillati</taxon>
        <taxon>Actinomycetota</taxon>
        <taxon>Actinomycetes</taxon>
        <taxon>Kitasatosporales</taxon>
        <taxon>Streptomycetaceae</taxon>
        <taxon>Streptomyces</taxon>
    </lineage>
</organism>
<dbReference type="PANTHER" id="PTHR30055:SF234">
    <property type="entry name" value="HTH-TYPE TRANSCRIPTIONAL REGULATOR BETI"/>
    <property type="match status" value="1"/>
</dbReference>
<dbReference type="InterPro" id="IPR050109">
    <property type="entry name" value="HTH-type_TetR-like_transc_reg"/>
</dbReference>
<dbReference type="Proteomes" id="UP000655443">
    <property type="component" value="Unassembled WGS sequence"/>
</dbReference>
<evidence type="ECO:0000259" key="5">
    <source>
        <dbReference type="PROSITE" id="PS50977"/>
    </source>
</evidence>
<proteinExistence type="predicted"/>
<dbReference type="RefSeq" id="WP_189958259.1">
    <property type="nucleotide sequence ID" value="NZ_BMVG01000035.1"/>
</dbReference>
<reference evidence="6" key="1">
    <citation type="journal article" date="2014" name="Int. J. Syst. Evol. Microbiol.">
        <title>Complete genome sequence of Corynebacterium casei LMG S-19264T (=DSM 44701T), isolated from a smear-ripened cheese.</title>
        <authorList>
            <consortium name="US DOE Joint Genome Institute (JGI-PGF)"/>
            <person name="Walter F."/>
            <person name="Albersmeier A."/>
            <person name="Kalinowski J."/>
            <person name="Ruckert C."/>
        </authorList>
    </citation>
    <scope>NUCLEOTIDE SEQUENCE</scope>
    <source>
        <strain evidence="6">JCM 4714</strain>
    </source>
</reference>
<dbReference type="GO" id="GO:0003700">
    <property type="term" value="F:DNA-binding transcription factor activity"/>
    <property type="evidence" value="ECO:0007669"/>
    <property type="project" value="TreeGrafter"/>
</dbReference>
<evidence type="ECO:0000256" key="3">
    <source>
        <dbReference type="ARBA" id="ARBA00023163"/>
    </source>
</evidence>
<dbReference type="InterPro" id="IPR036271">
    <property type="entry name" value="Tet_transcr_reg_TetR-rel_C_sf"/>
</dbReference>
<comment type="caution">
    <text evidence="6">The sequence shown here is derived from an EMBL/GenBank/DDBJ whole genome shotgun (WGS) entry which is preliminary data.</text>
</comment>
<dbReference type="InterPro" id="IPR001647">
    <property type="entry name" value="HTH_TetR"/>
</dbReference>
<reference evidence="6" key="2">
    <citation type="submission" date="2020-09" db="EMBL/GenBank/DDBJ databases">
        <authorList>
            <person name="Sun Q."/>
            <person name="Ohkuma M."/>
        </authorList>
    </citation>
    <scope>NUCLEOTIDE SEQUENCE</scope>
    <source>
        <strain evidence="6">JCM 4714</strain>
    </source>
</reference>
<dbReference type="EMBL" id="BMVG01000035">
    <property type="protein sequence ID" value="GHE12693.1"/>
    <property type="molecule type" value="Genomic_DNA"/>
</dbReference>
<evidence type="ECO:0000313" key="7">
    <source>
        <dbReference type="Proteomes" id="UP000655443"/>
    </source>
</evidence>
<dbReference type="AlphaFoldDB" id="A0A918YT06"/>
<dbReference type="GO" id="GO:0000976">
    <property type="term" value="F:transcription cis-regulatory region binding"/>
    <property type="evidence" value="ECO:0007669"/>
    <property type="project" value="TreeGrafter"/>
</dbReference>
<keyword evidence="1" id="KW-0805">Transcription regulation</keyword>
<dbReference type="Pfam" id="PF00440">
    <property type="entry name" value="TetR_N"/>
    <property type="match status" value="1"/>
</dbReference>
<dbReference type="SUPFAM" id="SSF46689">
    <property type="entry name" value="Homeodomain-like"/>
    <property type="match status" value="1"/>
</dbReference>
<protein>
    <recommendedName>
        <fullName evidence="5">HTH tetR-type domain-containing protein</fullName>
    </recommendedName>
</protein>
<evidence type="ECO:0000313" key="6">
    <source>
        <dbReference type="EMBL" id="GHE12693.1"/>
    </source>
</evidence>
<feature type="domain" description="HTH tetR-type" evidence="5">
    <location>
        <begin position="7"/>
        <end position="67"/>
    </location>
</feature>
<sequence length="193" mass="20136">MRQLRAVRTREALVLAAAAEIDRHGYTGAGLARIVEGAGASMGALTFHFPNKAELARAVLGVGSDRARRLATGISAGPGPALEVMGELVKGLAALLEKDQVVRAAARLARERSDALGQWSSAWGPAVRKLLAQAEADGQLRPGTDPAAVAALVEYLLAGAEVWPAPDGQRVPAGRRVDRVWPLVERGIAVGAD</sequence>
<evidence type="ECO:0000256" key="2">
    <source>
        <dbReference type="ARBA" id="ARBA00023125"/>
    </source>
</evidence>
<keyword evidence="7" id="KW-1185">Reference proteome</keyword>
<dbReference type="PROSITE" id="PS50977">
    <property type="entry name" value="HTH_TETR_2"/>
    <property type="match status" value="1"/>
</dbReference>